<dbReference type="RefSeq" id="WP_184986662.1">
    <property type="nucleotide sequence ID" value="NZ_BAAALO010000010.1"/>
</dbReference>
<evidence type="ECO:0000313" key="2">
    <source>
        <dbReference type="Proteomes" id="UP000555564"/>
    </source>
</evidence>
<dbReference type="InterPro" id="IPR010982">
    <property type="entry name" value="Lambda_DNA-bd_dom_sf"/>
</dbReference>
<dbReference type="CDD" id="cd00093">
    <property type="entry name" value="HTH_XRE"/>
    <property type="match status" value="1"/>
</dbReference>
<dbReference type="InterPro" id="IPR001387">
    <property type="entry name" value="Cro/C1-type_HTH"/>
</dbReference>
<dbReference type="SUPFAM" id="SSF48452">
    <property type="entry name" value="TPR-like"/>
    <property type="match status" value="1"/>
</dbReference>
<dbReference type="Proteomes" id="UP000555564">
    <property type="component" value="Unassembled WGS sequence"/>
</dbReference>
<organism evidence="1 2">
    <name type="scientific">Sphaerisporangium rubeum</name>
    <dbReference type="NCBI Taxonomy" id="321317"/>
    <lineage>
        <taxon>Bacteria</taxon>
        <taxon>Bacillati</taxon>
        <taxon>Actinomycetota</taxon>
        <taxon>Actinomycetes</taxon>
        <taxon>Streptosporangiales</taxon>
        <taxon>Streptosporangiaceae</taxon>
        <taxon>Sphaerisporangium</taxon>
    </lineage>
</organism>
<keyword evidence="2" id="KW-1185">Reference proteome</keyword>
<sequence length="413" mass="45889">MSDVPAWAVRLRIARRERLWTQREMAKRLAEAADEHTRAYLPERDSMLRMIKYWEAGRHRPKDPYPMLYCRVFGMEEDELFSDAAASPRRPPADVLKELLGRENPLVPERSRRGRRIGAGTLADMSARVHSLRLADDVLAGRDLIQPAFRELHAAVRMYRESIFTEDVGRGLLVTIGEFAHIAGWVAGDAGQSDQAAGTYRLGISAAHQAGDGTLAGHLIGALAYQVTNSADPAEGVALAHTALNAAGPHAPPRARALCWDRVAWAHARAGQAQEAIRALAEADEALAHPSGEAEPAYLYWVNTGELQIMKARAYTELRRPLRAVPILTDILSRYDATHSRELALYLSWLAVALADANEPEEAADVAVRMLTLSADVASDRVAHRARVVLDRLKPYRDVRRVRELINDHRWPA</sequence>
<comment type="caution">
    <text evidence="1">The sequence shown here is derived from an EMBL/GenBank/DDBJ whole genome shotgun (WGS) entry which is preliminary data.</text>
</comment>
<proteinExistence type="predicted"/>
<protein>
    <submittedName>
        <fullName evidence="1">Transcriptional regulator with XRE-family HTH domain</fullName>
    </submittedName>
</protein>
<reference evidence="1 2" key="1">
    <citation type="submission" date="2020-08" db="EMBL/GenBank/DDBJ databases">
        <title>Sequencing the genomes of 1000 actinobacteria strains.</title>
        <authorList>
            <person name="Klenk H.-P."/>
        </authorList>
    </citation>
    <scope>NUCLEOTIDE SEQUENCE [LARGE SCALE GENOMIC DNA]</scope>
    <source>
        <strain evidence="1 2">DSM 44936</strain>
    </source>
</reference>
<dbReference type="EMBL" id="JACHIU010000001">
    <property type="protein sequence ID" value="MBB6476551.1"/>
    <property type="molecule type" value="Genomic_DNA"/>
</dbReference>
<name>A0A7X0IJX6_9ACTN</name>
<dbReference type="InterPro" id="IPR011990">
    <property type="entry name" value="TPR-like_helical_dom_sf"/>
</dbReference>
<gene>
    <name evidence="1" type="ORF">BJ992_005982</name>
</gene>
<accession>A0A7X0IJX6</accession>
<dbReference type="Gene3D" id="1.10.260.40">
    <property type="entry name" value="lambda repressor-like DNA-binding domains"/>
    <property type="match status" value="1"/>
</dbReference>
<dbReference type="GO" id="GO:0003677">
    <property type="term" value="F:DNA binding"/>
    <property type="evidence" value="ECO:0007669"/>
    <property type="project" value="InterPro"/>
</dbReference>
<dbReference type="AlphaFoldDB" id="A0A7X0IJX6"/>
<evidence type="ECO:0000313" key="1">
    <source>
        <dbReference type="EMBL" id="MBB6476551.1"/>
    </source>
</evidence>